<dbReference type="Pfam" id="PF11209">
    <property type="entry name" value="LmeA"/>
    <property type="match status" value="1"/>
</dbReference>
<dbReference type="InterPro" id="IPR021373">
    <property type="entry name" value="DUF2993"/>
</dbReference>
<reference evidence="1 2" key="2">
    <citation type="submission" date="2018-06" db="EMBL/GenBank/DDBJ databases">
        <title>Metagenomic assembly of (sub)arctic Cyanobacteria and their associated microbiome from non-axenic cultures.</title>
        <authorList>
            <person name="Baurain D."/>
        </authorList>
    </citation>
    <scope>NUCLEOTIDE SEQUENCE [LARGE SCALE GENOMIC DNA]</scope>
    <source>
        <strain evidence="1">ULC129bin1</strain>
    </source>
</reference>
<reference evidence="2" key="1">
    <citation type="submission" date="2018-04" db="EMBL/GenBank/DDBJ databases">
        <authorList>
            <person name="Cornet L."/>
        </authorList>
    </citation>
    <scope>NUCLEOTIDE SEQUENCE [LARGE SCALE GENOMIC DNA]</scope>
</reference>
<accession>A0A2W4UH74</accession>
<sequence length="262" mass="29113">MLGSLLSSKSGSSDFGENMLNSVIRQAIQQLFTRSESVEVSIRCSPSSKILQGVVDSFQMKGRGLLIKKMFEAAEMEFETDAVSIDMSGLMGGKIRLKQSTHAIATVTMTESGINKAFGAELVEKHLKNVDDEELTNLSGGDPLSFRKVEMTLLPDQRVKILAKTDLPNREDLPISLSAKVDVERRRRVVFTDVEFEPEGVPEDVQWLSEAVMPGFVGVLNKMVDLERFDLDGVSLRINRLEVQGKELLFNGYAEIEHFPGM</sequence>
<organism evidence="1 2">
    <name type="scientific">Leptolyngbya foveolarum</name>
    <dbReference type="NCBI Taxonomy" id="47253"/>
    <lineage>
        <taxon>Bacteria</taxon>
        <taxon>Bacillati</taxon>
        <taxon>Cyanobacteriota</taxon>
        <taxon>Cyanophyceae</taxon>
        <taxon>Leptolyngbyales</taxon>
        <taxon>Leptolyngbyaceae</taxon>
        <taxon>Leptolyngbya group</taxon>
        <taxon>Leptolyngbya</taxon>
    </lineage>
</organism>
<dbReference type="EMBL" id="QBMC01000052">
    <property type="protein sequence ID" value="PZO18617.1"/>
    <property type="molecule type" value="Genomic_DNA"/>
</dbReference>
<gene>
    <name evidence="1" type="ORF">DCF25_09460</name>
</gene>
<proteinExistence type="predicted"/>
<evidence type="ECO:0000313" key="1">
    <source>
        <dbReference type="EMBL" id="PZO18617.1"/>
    </source>
</evidence>
<name>A0A2W4UH74_9CYAN</name>
<dbReference type="AlphaFoldDB" id="A0A2W4UH74"/>
<protein>
    <submittedName>
        <fullName evidence="1">DUF2993 domain-containing protein</fullName>
    </submittedName>
</protein>
<comment type="caution">
    <text evidence="1">The sequence shown here is derived from an EMBL/GenBank/DDBJ whole genome shotgun (WGS) entry which is preliminary data.</text>
</comment>
<dbReference type="Proteomes" id="UP000249354">
    <property type="component" value="Unassembled WGS sequence"/>
</dbReference>
<evidence type="ECO:0000313" key="2">
    <source>
        <dbReference type="Proteomes" id="UP000249354"/>
    </source>
</evidence>